<dbReference type="EMBL" id="LXEO01000020">
    <property type="protein sequence ID" value="OAT18080.1"/>
    <property type="molecule type" value="Genomic_DNA"/>
</dbReference>
<evidence type="ECO:0000256" key="4">
    <source>
        <dbReference type="SAM" id="Phobius"/>
    </source>
</evidence>
<evidence type="ECO:0000259" key="5">
    <source>
        <dbReference type="PROSITE" id="PS51123"/>
    </source>
</evidence>
<evidence type="ECO:0000313" key="7">
    <source>
        <dbReference type="Proteomes" id="UP000078286"/>
    </source>
</evidence>
<evidence type="ECO:0000313" key="6">
    <source>
        <dbReference type="EMBL" id="OAT18080.1"/>
    </source>
</evidence>
<keyword evidence="2 3" id="KW-0472">Membrane</keyword>
<feature type="domain" description="OmpA-like" evidence="5">
    <location>
        <begin position="416"/>
        <end position="534"/>
    </location>
</feature>
<protein>
    <submittedName>
        <fullName evidence="6">Outer membrane protein</fullName>
    </submittedName>
</protein>
<dbReference type="Pfam" id="PF00691">
    <property type="entry name" value="OmpA"/>
    <property type="match status" value="1"/>
</dbReference>
<dbReference type="AlphaFoldDB" id="A0A1B7HR42"/>
<dbReference type="InterPro" id="IPR006665">
    <property type="entry name" value="OmpA-like"/>
</dbReference>
<dbReference type="GO" id="GO:0009279">
    <property type="term" value="C:cell outer membrane"/>
    <property type="evidence" value="ECO:0007669"/>
    <property type="project" value="UniProtKB-SubCell"/>
</dbReference>
<dbReference type="InterPro" id="IPR006664">
    <property type="entry name" value="OMP_bac"/>
</dbReference>
<dbReference type="Proteomes" id="UP000078286">
    <property type="component" value="Unassembled WGS sequence"/>
</dbReference>
<gene>
    <name evidence="6" type="ORF">M979_1909</name>
</gene>
<dbReference type="SUPFAM" id="SSF103088">
    <property type="entry name" value="OmpA-like"/>
    <property type="match status" value="1"/>
</dbReference>
<comment type="caution">
    <text evidence="6">The sequence shown here is derived from an EMBL/GenBank/DDBJ whole genome shotgun (WGS) entry which is preliminary data.</text>
</comment>
<dbReference type="InterPro" id="IPR050330">
    <property type="entry name" value="Bact_OuterMem_StrucFunc"/>
</dbReference>
<proteinExistence type="predicted"/>
<dbReference type="Gene3D" id="3.30.1330.60">
    <property type="entry name" value="OmpA-like domain"/>
    <property type="match status" value="1"/>
</dbReference>
<dbReference type="PRINTS" id="PR01021">
    <property type="entry name" value="OMPADOMAIN"/>
</dbReference>
<dbReference type="PATRIC" id="fig|1354255.3.peg.1970"/>
<dbReference type="PANTHER" id="PTHR30329:SF20">
    <property type="entry name" value="EXPORTED PROTEIN"/>
    <property type="match status" value="1"/>
</dbReference>
<sequence>MRKSAILSGVLHVFMGAAALLWLLWSFLPVAVGLKAAGTLLLVLLTGWLMWRVCRRRADVLSGMSVAALPELDSQGPIVLVCGDGLDTLFPEQPLRKTAQGCWLRVGDVAALADVIRAIQTQYPRQVGQLSVMYHCLPDGHQDEAVLRATVKALRQQINQMRELTGVPLPVVISVRCSGPDTPRTIVRGVRAVVCPEDESVLPLQEWQQAAGNITLLPVLSQAFAFVRETLLDELEKTDKFSPAVHPFAVLLRSGASVSAVDSLWSGWLYKRTCLQFPQEPARAEHAGRFADHLLTLLSPFSVPVQGGRHTRRLLWLLLLCTLAAIGFSVGNNRHLIGQVGTDLQRWNAIPMDYYVPKAQSLAVLKQDALLLERWQRQGEPLRYGLGLYPGQRLWLALQQAIDTYIPPPPPPPPAAAPKTVRLDSLSLFDTGKYVLKPGSLKMLVSALVDIKAKPGWLIVVAGHTDITGDAQANQQLSLKRAEALRDWMLSTSDVSPTCFAVQGYGATRPIASNDTPEDRALNRRVEISLVPQANACQAAAHQPSSNE</sequence>
<evidence type="ECO:0000256" key="2">
    <source>
        <dbReference type="ARBA" id="ARBA00023136"/>
    </source>
</evidence>
<keyword evidence="7" id="KW-1185">Reference proteome</keyword>
<accession>A0A1B7HR42</accession>
<reference evidence="6 7" key="1">
    <citation type="submission" date="2016-04" db="EMBL/GenBank/DDBJ databases">
        <title>ATOL: Assembling a taxonomically balanced genome-scale reconstruction of the evolutionary history of the Enterobacteriaceae.</title>
        <authorList>
            <person name="Plunkett G.III."/>
            <person name="Neeno-Eckwall E.C."/>
            <person name="Glasner J.D."/>
            <person name="Perna N.T."/>
        </authorList>
    </citation>
    <scope>NUCLEOTIDE SEQUENCE [LARGE SCALE GENOMIC DNA]</scope>
    <source>
        <strain evidence="6 7">ATCC 51607</strain>
    </source>
</reference>
<comment type="subcellular location">
    <subcellularLocation>
        <location evidence="1">Cell outer membrane</location>
    </subcellularLocation>
</comment>
<name>A0A1B7HR42_9ENTR</name>
<keyword evidence="4" id="KW-1133">Transmembrane helix</keyword>
<feature type="transmembrane region" description="Helical" evidence="4">
    <location>
        <begin position="5"/>
        <end position="25"/>
    </location>
</feature>
<feature type="transmembrane region" description="Helical" evidence="4">
    <location>
        <begin position="31"/>
        <end position="51"/>
    </location>
</feature>
<dbReference type="PROSITE" id="PS51123">
    <property type="entry name" value="OMPA_2"/>
    <property type="match status" value="1"/>
</dbReference>
<keyword evidence="4" id="KW-0812">Transmembrane</keyword>
<evidence type="ECO:0000256" key="1">
    <source>
        <dbReference type="ARBA" id="ARBA00004442"/>
    </source>
</evidence>
<dbReference type="PANTHER" id="PTHR30329">
    <property type="entry name" value="STATOR ELEMENT OF FLAGELLAR MOTOR COMPLEX"/>
    <property type="match status" value="1"/>
</dbReference>
<organism evidence="6 7">
    <name type="scientific">Buttiauxella noackiae ATCC 51607</name>
    <dbReference type="NCBI Taxonomy" id="1354255"/>
    <lineage>
        <taxon>Bacteria</taxon>
        <taxon>Pseudomonadati</taxon>
        <taxon>Pseudomonadota</taxon>
        <taxon>Gammaproteobacteria</taxon>
        <taxon>Enterobacterales</taxon>
        <taxon>Enterobacteriaceae</taxon>
        <taxon>Buttiauxella</taxon>
    </lineage>
</organism>
<evidence type="ECO:0000256" key="3">
    <source>
        <dbReference type="PROSITE-ProRule" id="PRU00473"/>
    </source>
</evidence>
<dbReference type="InterPro" id="IPR036737">
    <property type="entry name" value="OmpA-like_sf"/>
</dbReference>
<feature type="transmembrane region" description="Helical" evidence="4">
    <location>
        <begin position="314"/>
        <end position="331"/>
    </location>
</feature>
<dbReference type="CDD" id="cd07185">
    <property type="entry name" value="OmpA_C-like"/>
    <property type="match status" value="1"/>
</dbReference>
<dbReference type="RefSeq" id="WP_064554694.1">
    <property type="nucleotide sequence ID" value="NZ_LXEO01000020.1"/>
</dbReference>